<evidence type="ECO:0000313" key="3">
    <source>
        <dbReference type="Proteomes" id="UP000652761"/>
    </source>
</evidence>
<feature type="chain" id="PRO_5032600436" evidence="1">
    <location>
        <begin position="18"/>
        <end position="92"/>
    </location>
</feature>
<feature type="signal peptide" evidence="1">
    <location>
        <begin position="1"/>
        <end position="17"/>
    </location>
</feature>
<accession>A0A843TTQ6</accession>
<sequence length="92" mass="9791">MLFSISALLGLIRVSSGYGELKISTSTSVDVEIFRGELNDKVDCRLVPLNDMRVAVYPMLAAIDLLLSDLSSWEAPGSCGVASSSGNRKVLA</sequence>
<protein>
    <submittedName>
        <fullName evidence="2">Uncharacterized protein</fullName>
    </submittedName>
</protein>
<dbReference type="Proteomes" id="UP000652761">
    <property type="component" value="Unassembled WGS sequence"/>
</dbReference>
<keyword evidence="3" id="KW-1185">Reference proteome</keyword>
<dbReference type="AlphaFoldDB" id="A0A843TTQ6"/>
<gene>
    <name evidence="2" type="ORF">Taro_008451</name>
</gene>
<comment type="caution">
    <text evidence="2">The sequence shown here is derived from an EMBL/GenBank/DDBJ whole genome shotgun (WGS) entry which is preliminary data.</text>
</comment>
<proteinExistence type="predicted"/>
<organism evidence="2 3">
    <name type="scientific">Colocasia esculenta</name>
    <name type="common">Wild taro</name>
    <name type="synonym">Arum esculentum</name>
    <dbReference type="NCBI Taxonomy" id="4460"/>
    <lineage>
        <taxon>Eukaryota</taxon>
        <taxon>Viridiplantae</taxon>
        <taxon>Streptophyta</taxon>
        <taxon>Embryophyta</taxon>
        <taxon>Tracheophyta</taxon>
        <taxon>Spermatophyta</taxon>
        <taxon>Magnoliopsida</taxon>
        <taxon>Liliopsida</taxon>
        <taxon>Araceae</taxon>
        <taxon>Aroideae</taxon>
        <taxon>Colocasieae</taxon>
        <taxon>Colocasia</taxon>
    </lineage>
</organism>
<keyword evidence="1" id="KW-0732">Signal</keyword>
<dbReference type="EMBL" id="NMUH01000278">
    <property type="protein sequence ID" value="MQL76072.1"/>
    <property type="molecule type" value="Genomic_DNA"/>
</dbReference>
<reference evidence="2" key="1">
    <citation type="submission" date="2017-07" db="EMBL/GenBank/DDBJ databases">
        <title>Taro Niue Genome Assembly and Annotation.</title>
        <authorList>
            <person name="Atibalentja N."/>
            <person name="Keating K."/>
            <person name="Fields C.J."/>
        </authorList>
    </citation>
    <scope>NUCLEOTIDE SEQUENCE</scope>
    <source>
        <strain evidence="2">Niue_2</strain>
        <tissue evidence="2">Leaf</tissue>
    </source>
</reference>
<evidence type="ECO:0000256" key="1">
    <source>
        <dbReference type="SAM" id="SignalP"/>
    </source>
</evidence>
<name>A0A843TTQ6_COLES</name>
<evidence type="ECO:0000313" key="2">
    <source>
        <dbReference type="EMBL" id="MQL76072.1"/>
    </source>
</evidence>